<dbReference type="GO" id="GO:0031460">
    <property type="term" value="P:glycine betaine transport"/>
    <property type="evidence" value="ECO:0007669"/>
    <property type="project" value="TreeGrafter"/>
</dbReference>
<accession>A0A2A5S5S1</accession>
<comment type="similarity">
    <text evidence="9">Belongs to the binding-protein-dependent transport system permease family.</text>
</comment>
<sequence length="571" mass="61868">MFNLLTSQLPISNWASNCVDWLTEHFAGFFNLIQQGGNALMDAMTNGLVAIPMFLVIAGLFVIAVATSPKKWGFPIFTLLGLLLIANQGLWEDLMSTMTLVIMSALISLIIGVPLGILMAKSDRTQAIVQPILDFMQTMPGFVYLIPAVAFFGIGVVPGVFASIIFALPPVVRMTNLGIRQVSTSLVEAADSFGSTTWQKLIKLELPSAKNTILAGANQTIMLALSMVVTASMIGAPGLGRGVLSAVQHADVGAGFVNGIALVILAIIIDRFAQKLNTKPGQKSAGNKTRRWLVLISLLVMIGGGIVNSFSQATESNKKISLGYVQWDSEVASTTVLGQALKAHGYNVTLTPLDNAVLWQSVANKQVDASLSAWLPNTHGALLKKYQDKLTVVGTNLTGVKTGLVVPDYMSVNAISDLTDQANKTITGIEPGAGIMATTADMMKVYPNLKDWNLQVSSSGAMVSALDKAYRNKEDIVLTGWSPHWMFSKYKLKYLEDPQKVMGEKEAIKTIARKNLKSDDPDTYKILEKFKWTSDDMEGVMLDIQAGMKPTDAADKWIKANQKTVDSWFKN</sequence>
<dbReference type="PROSITE" id="PS50928">
    <property type="entry name" value="ABC_TM1"/>
    <property type="match status" value="1"/>
</dbReference>
<evidence type="ECO:0000259" key="10">
    <source>
        <dbReference type="PROSITE" id="PS50928"/>
    </source>
</evidence>
<feature type="transmembrane region" description="Helical" evidence="9">
    <location>
        <begin position="292"/>
        <end position="310"/>
    </location>
</feature>
<reference evidence="11 12" key="1">
    <citation type="submission" date="2014-12" db="EMBL/GenBank/DDBJ databases">
        <title>Draft genome sequences of 10 type strains of Lactococcus.</title>
        <authorList>
            <person name="Sun Z."/>
            <person name="Zhong Z."/>
            <person name="Liu W."/>
            <person name="Zhang W."/>
            <person name="Zhang H."/>
        </authorList>
    </citation>
    <scope>NUCLEOTIDE SEQUENCE [LARGE SCALE GENOMIC DNA]</scope>
    <source>
        <strain evidence="11 12">DSM 6634</strain>
    </source>
</reference>
<feature type="transmembrane region" description="Helical" evidence="9">
    <location>
        <begin position="252"/>
        <end position="272"/>
    </location>
</feature>
<dbReference type="FunFam" id="1.10.3720.10:FF:000001">
    <property type="entry name" value="Glycine betaine ABC transporter, permease"/>
    <property type="match status" value="1"/>
</dbReference>
<feature type="transmembrane region" description="Helical" evidence="9">
    <location>
        <begin position="72"/>
        <end position="91"/>
    </location>
</feature>
<dbReference type="PANTHER" id="PTHR47737:SF1">
    <property type="entry name" value="GLYCINE BETAINE_PROLINE BETAINE TRANSPORT SYSTEM PERMEASE PROTEIN PROW"/>
    <property type="match status" value="1"/>
</dbReference>
<dbReference type="SUPFAM" id="SSF161098">
    <property type="entry name" value="MetI-like"/>
    <property type="match status" value="1"/>
</dbReference>
<dbReference type="GO" id="GO:0043190">
    <property type="term" value="C:ATP-binding cassette (ABC) transporter complex"/>
    <property type="evidence" value="ECO:0007669"/>
    <property type="project" value="InterPro"/>
</dbReference>
<dbReference type="Gene3D" id="3.40.190.100">
    <property type="entry name" value="Glycine betaine-binding periplasmic protein, domain 2"/>
    <property type="match status" value="1"/>
</dbReference>
<protein>
    <submittedName>
        <fullName evidence="11">OpuABC protein</fullName>
    </submittedName>
</protein>
<keyword evidence="2 9" id="KW-0813">Transport</keyword>
<dbReference type="Pfam" id="PF00528">
    <property type="entry name" value="BPD_transp_1"/>
    <property type="match status" value="1"/>
</dbReference>
<evidence type="ECO:0000256" key="4">
    <source>
        <dbReference type="ARBA" id="ARBA00022692"/>
    </source>
</evidence>
<evidence type="ECO:0000256" key="9">
    <source>
        <dbReference type="RuleBase" id="RU363032"/>
    </source>
</evidence>
<dbReference type="Pfam" id="PF04069">
    <property type="entry name" value="OpuAC"/>
    <property type="match status" value="1"/>
</dbReference>
<keyword evidence="12" id="KW-1185">Reference proteome</keyword>
<comment type="similarity">
    <text evidence="7">In the C-terminal section; belongs to the OsmX family.</text>
</comment>
<evidence type="ECO:0000256" key="8">
    <source>
        <dbReference type="ARBA" id="ARBA00035652"/>
    </source>
</evidence>
<gene>
    <name evidence="11" type="ORF">RU86_GL000085</name>
</gene>
<keyword evidence="4 9" id="KW-0812">Transmembrane</keyword>
<dbReference type="CDD" id="cd13639">
    <property type="entry name" value="PBP2_OpuAC_like"/>
    <property type="match status" value="1"/>
</dbReference>
<proteinExistence type="inferred from homology"/>
<dbReference type="AlphaFoldDB" id="A0A2A5S5S1"/>
<comment type="caution">
    <text evidence="11">The sequence shown here is derived from an EMBL/GenBank/DDBJ whole genome shotgun (WGS) entry which is preliminary data.</text>
</comment>
<dbReference type="Gene3D" id="1.10.3720.10">
    <property type="entry name" value="MetI-like"/>
    <property type="match status" value="1"/>
</dbReference>
<keyword evidence="5 9" id="KW-1133">Transmembrane helix</keyword>
<feature type="transmembrane region" description="Helical" evidence="9">
    <location>
        <begin position="141"/>
        <end position="168"/>
    </location>
</feature>
<comment type="similarity">
    <text evidence="8">In the N-terminal section; belongs to the binding-protein-dependent transport system permease family.</text>
</comment>
<dbReference type="GO" id="GO:0005275">
    <property type="term" value="F:amine transmembrane transporter activity"/>
    <property type="evidence" value="ECO:0007669"/>
    <property type="project" value="TreeGrafter"/>
</dbReference>
<dbReference type="RefSeq" id="WP_096813512.1">
    <property type="nucleotide sequence ID" value="NZ_JXJW01000001.1"/>
</dbReference>
<dbReference type="EMBL" id="JXJW01000001">
    <property type="protein sequence ID" value="PCS08849.1"/>
    <property type="molecule type" value="Genomic_DNA"/>
</dbReference>
<feature type="transmembrane region" description="Helical" evidence="9">
    <location>
        <begin position="97"/>
        <end position="120"/>
    </location>
</feature>
<dbReference type="Gene3D" id="3.40.190.10">
    <property type="entry name" value="Periplasmic binding protein-like II"/>
    <property type="match status" value="1"/>
</dbReference>
<evidence type="ECO:0000256" key="1">
    <source>
        <dbReference type="ARBA" id="ARBA00004141"/>
    </source>
</evidence>
<evidence type="ECO:0000256" key="3">
    <source>
        <dbReference type="ARBA" id="ARBA00022475"/>
    </source>
</evidence>
<dbReference type="InterPro" id="IPR000515">
    <property type="entry name" value="MetI-like"/>
</dbReference>
<name>A0A2A5S5S1_9LACT</name>
<dbReference type="InterPro" id="IPR007210">
    <property type="entry name" value="ABC_Gly_betaine_transp_sub-bd"/>
</dbReference>
<dbReference type="Proteomes" id="UP000218282">
    <property type="component" value="Unassembled WGS sequence"/>
</dbReference>
<evidence type="ECO:0000313" key="12">
    <source>
        <dbReference type="Proteomes" id="UP000218282"/>
    </source>
</evidence>
<evidence type="ECO:0000256" key="2">
    <source>
        <dbReference type="ARBA" id="ARBA00022448"/>
    </source>
</evidence>
<feature type="domain" description="ABC transmembrane type-1" evidence="10">
    <location>
        <begin position="94"/>
        <end position="273"/>
    </location>
</feature>
<feature type="transmembrane region" description="Helical" evidence="9">
    <location>
        <begin position="47"/>
        <end position="65"/>
    </location>
</feature>
<evidence type="ECO:0000256" key="5">
    <source>
        <dbReference type="ARBA" id="ARBA00022989"/>
    </source>
</evidence>
<feature type="transmembrane region" description="Helical" evidence="9">
    <location>
        <begin position="221"/>
        <end position="240"/>
    </location>
</feature>
<keyword evidence="6 9" id="KW-0472">Membrane</keyword>
<evidence type="ECO:0000256" key="7">
    <source>
        <dbReference type="ARBA" id="ARBA00035642"/>
    </source>
</evidence>
<dbReference type="SUPFAM" id="SSF53850">
    <property type="entry name" value="Periplasmic binding protein-like II"/>
    <property type="match status" value="1"/>
</dbReference>
<dbReference type="InterPro" id="IPR035906">
    <property type="entry name" value="MetI-like_sf"/>
</dbReference>
<dbReference type="CDD" id="cd06261">
    <property type="entry name" value="TM_PBP2"/>
    <property type="match status" value="1"/>
</dbReference>
<comment type="subcellular location">
    <subcellularLocation>
        <location evidence="9">Cell membrane</location>
        <topology evidence="9">Multi-pass membrane protein</topology>
    </subcellularLocation>
    <subcellularLocation>
        <location evidence="1">Membrane</location>
        <topology evidence="1">Multi-pass membrane protein</topology>
    </subcellularLocation>
</comment>
<evidence type="ECO:0000313" key="11">
    <source>
        <dbReference type="EMBL" id="PCS08849.1"/>
    </source>
</evidence>
<dbReference type="PANTHER" id="PTHR47737">
    <property type="entry name" value="GLYCINE BETAINE/PROLINE BETAINE TRANSPORT SYSTEM PERMEASE PROTEIN PROW"/>
    <property type="match status" value="1"/>
</dbReference>
<dbReference type="GO" id="GO:0015871">
    <property type="term" value="P:choline transport"/>
    <property type="evidence" value="ECO:0007669"/>
    <property type="project" value="TreeGrafter"/>
</dbReference>
<organism evidence="11 12">
    <name type="scientific">Pseudolactococcus piscium</name>
    <dbReference type="NCBI Taxonomy" id="1364"/>
    <lineage>
        <taxon>Bacteria</taxon>
        <taxon>Bacillati</taxon>
        <taxon>Bacillota</taxon>
        <taxon>Bacilli</taxon>
        <taxon>Lactobacillales</taxon>
        <taxon>Streptococcaceae</taxon>
        <taxon>Pseudolactococcus</taxon>
    </lineage>
</organism>
<keyword evidence="3" id="KW-1003">Cell membrane</keyword>
<dbReference type="GO" id="GO:0015031">
    <property type="term" value="P:protein transport"/>
    <property type="evidence" value="ECO:0007669"/>
    <property type="project" value="UniProtKB-KW"/>
</dbReference>
<dbReference type="GO" id="GO:0015226">
    <property type="term" value="F:carnitine transmembrane transporter activity"/>
    <property type="evidence" value="ECO:0007669"/>
    <property type="project" value="TreeGrafter"/>
</dbReference>
<dbReference type="GO" id="GO:0015833">
    <property type="term" value="P:peptide transport"/>
    <property type="evidence" value="ECO:0007669"/>
    <property type="project" value="UniProtKB-KW"/>
</dbReference>
<evidence type="ECO:0000256" key="6">
    <source>
        <dbReference type="ARBA" id="ARBA00023136"/>
    </source>
</evidence>